<organism evidence="7 8">
    <name type="scientific">Callorhinchus milii</name>
    <name type="common">Ghost shark</name>
    <dbReference type="NCBI Taxonomy" id="7868"/>
    <lineage>
        <taxon>Eukaryota</taxon>
        <taxon>Metazoa</taxon>
        <taxon>Chordata</taxon>
        <taxon>Craniata</taxon>
        <taxon>Vertebrata</taxon>
        <taxon>Chondrichthyes</taxon>
        <taxon>Holocephali</taxon>
        <taxon>Chimaeriformes</taxon>
        <taxon>Callorhinchidae</taxon>
        <taxon>Callorhinchus</taxon>
    </lineage>
</organism>
<reference evidence="8" key="3">
    <citation type="journal article" date="2014" name="Nature">
        <title>Elephant shark genome provides unique insights into gnathostome evolution.</title>
        <authorList>
            <consortium name="International Elephant Shark Genome Sequencing Consortium"/>
            <person name="Venkatesh B."/>
            <person name="Lee A.P."/>
            <person name="Ravi V."/>
            <person name="Maurya A.K."/>
            <person name="Lian M.M."/>
            <person name="Swann J.B."/>
            <person name="Ohta Y."/>
            <person name="Flajnik M.F."/>
            <person name="Sutoh Y."/>
            <person name="Kasahara M."/>
            <person name="Hoon S."/>
            <person name="Gangu V."/>
            <person name="Roy S.W."/>
            <person name="Irimia M."/>
            <person name="Korzh V."/>
            <person name="Kondrychyn I."/>
            <person name="Lim Z.W."/>
            <person name="Tay B.H."/>
            <person name="Tohari S."/>
            <person name="Kong K.W."/>
            <person name="Ho S."/>
            <person name="Lorente-Galdos B."/>
            <person name="Quilez J."/>
            <person name="Marques-Bonet T."/>
            <person name="Raney B.J."/>
            <person name="Ingham P.W."/>
            <person name="Tay A."/>
            <person name="Hillier L.W."/>
            <person name="Minx P."/>
            <person name="Boehm T."/>
            <person name="Wilson R.K."/>
            <person name="Brenner S."/>
            <person name="Warren W.C."/>
        </authorList>
    </citation>
    <scope>NUCLEOTIDE SEQUENCE [LARGE SCALE GENOMIC DNA]</scope>
</reference>
<dbReference type="PROSITE" id="PS01186">
    <property type="entry name" value="EGF_2"/>
    <property type="match status" value="1"/>
</dbReference>
<dbReference type="STRING" id="7868.ENSCMIP00000041151"/>
<evidence type="ECO:0000313" key="8">
    <source>
        <dbReference type="Proteomes" id="UP000314986"/>
    </source>
</evidence>
<dbReference type="PROSITE" id="PS50026">
    <property type="entry name" value="EGF_3"/>
    <property type="match status" value="1"/>
</dbReference>
<reference evidence="8" key="1">
    <citation type="journal article" date="2006" name="Science">
        <title>Ancient noncoding elements conserved in the human genome.</title>
        <authorList>
            <person name="Venkatesh B."/>
            <person name="Kirkness E.F."/>
            <person name="Loh Y.H."/>
            <person name="Halpern A.L."/>
            <person name="Lee A.P."/>
            <person name="Johnson J."/>
            <person name="Dandona N."/>
            <person name="Viswanathan L.D."/>
            <person name="Tay A."/>
            <person name="Venter J.C."/>
            <person name="Strausberg R.L."/>
            <person name="Brenner S."/>
        </authorList>
    </citation>
    <scope>NUCLEOTIDE SEQUENCE [LARGE SCALE GENOMIC DNA]</scope>
</reference>
<evidence type="ECO:0000256" key="1">
    <source>
        <dbReference type="ARBA" id="ARBA00022536"/>
    </source>
</evidence>
<reference evidence="7" key="4">
    <citation type="submission" date="2025-08" db="UniProtKB">
        <authorList>
            <consortium name="Ensembl"/>
        </authorList>
    </citation>
    <scope>IDENTIFICATION</scope>
</reference>
<dbReference type="Pfam" id="PF00008">
    <property type="entry name" value="EGF"/>
    <property type="match status" value="1"/>
</dbReference>
<dbReference type="AlphaFoldDB" id="A0A4W3JPJ8"/>
<keyword evidence="1 4" id="KW-0245">EGF-like domain</keyword>
<dbReference type="Proteomes" id="UP000314986">
    <property type="component" value="Unassembled WGS sequence"/>
</dbReference>
<evidence type="ECO:0000256" key="3">
    <source>
        <dbReference type="ARBA" id="ARBA00023157"/>
    </source>
</evidence>
<sequence length="318" mass="34789">RTDTSSALSVLLASLVCTASGQTVCRRDKFSEWRSHPEDITVKWALSRNICSDFHAECWYFGPDDQRGVAEANQALNLAQNCPLELQVGDGLFISPDLSLETRGVNLANVSGAEFGSCSHTGSPASQLLFGGKVKATSQVHPKWLTAGTHLFAEVRDEGAPLCTFGLRLNVTVKAHLCGTSNTAEPLCSGHGVCLTRPGEAGYYCRCEEPYAGDLCQEYDACHWRPCLNRGICTDKNEGDYYYYEVVAVVSTGTNCSEVVGQCKPQVCRYGYCQNVTPNTFVCECDQDHTGDTRLTPSVPQTVVLIQYFECAWDVLCM</sequence>
<feature type="disulfide bond" evidence="4">
    <location>
        <begin position="188"/>
        <end position="205"/>
    </location>
</feature>
<reference evidence="8" key="2">
    <citation type="journal article" date="2007" name="PLoS Biol.">
        <title>Survey sequencing and comparative analysis of the elephant shark (Callorhinchus milii) genome.</title>
        <authorList>
            <person name="Venkatesh B."/>
            <person name="Kirkness E.F."/>
            <person name="Loh Y.H."/>
            <person name="Halpern A.L."/>
            <person name="Lee A.P."/>
            <person name="Johnson J."/>
            <person name="Dandona N."/>
            <person name="Viswanathan L.D."/>
            <person name="Tay A."/>
            <person name="Venter J.C."/>
            <person name="Strausberg R.L."/>
            <person name="Brenner S."/>
        </authorList>
    </citation>
    <scope>NUCLEOTIDE SEQUENCE [LARGE SCALE GENOMIC DNA]</scope>
</reference>
<accession>A0A4W3JPJ8</accession>
<dbReference type="SUPFAM" id="SSF57196">
    <property type="entry name" value="EGF/Laminin"/>
    <property type="match status" value="1"/>
</dbReference>
<name>A0A4W3JPJ8_CALMI</name>
<evidence type="ECO:0000313" key="7">
    <source>
        <dbReference type="Ensembl" id="ENSCMIP00000041151.1"/>
    </source>
</evidence>
<dbReference type="OMA" id="HFTVNCS"/>
<dbReference type="InterPro" id="IPR000742">
    <property type="entry name" value="EGF"/>
</dbReference>
<feature type="domain" description="EGF-like" evidence="6">
    <location>
        <begin position="180"/>
        <end position="217"/>
    </location>
</feature>
<keyword evidence="8" id="KW-1185">Reference proteome</keyword>
<comment type="caution">
    <text evidence="4">Lacks conserved residue(s) required for the propagation of feature annotation.</text>
</comment>
<evidence type="ECO:0000256" key="5">
    <source>
        <dbReference type="SAM" id="SignalP"/>
    </source>
</evidence>
<feature type="chain" id="PRO_5021464986" description="EGF-like domain-containing protein" evidence="5">
    <location>
        <begin position="22"/>
        <end position="318"/>
    </location>
</feature>
<proteinExistence type="predicted"/>
<dbReference type="PROSITE" id="PS00022">
    <property type="entry name" value="EGF_1"/>
    <property type="match status" value="1"/>
</dbReference>
<evidence type="ECO:0000256" key="4">
    <source>
        <dbReference type="PROSITE-ProRule" id="PRU00076"/>
    </source>
</evidence>
<dbReference type="GeneTree" id="ENSGT00940000163741"/>
<dbReference type="PANTHER" id="PTHR24049">
    <property type="entry name" value="CRUMBS FAMILY MEMBER"/>
    <property type="match status" value="1"/>
</dbReference>
<dbReference type="Ensembl" id="ENSCMIT00000041731.1">
    <property type="protein sequence ID" value="ENSCMIP00000041151.1"/>
    <property type="gene ID" value="ENSCMIG00000017159.1"/>
</dbReference>
<evidence type="ECO:0000256" key="2">
    <source>
        <dbReference type="ARBA" id="ARBA00022737"/>
    </source>
</evidence>
<protein>
    <recommendedName>
        <fullName evidence="6">EGF-like domain-containing protein</fullName>
    </recommendedName>
</protein>
<dbReference type="InParanoid" id="A0A4W3JPJ8"/>
<feature type="signal peptide" evidence="5">
    <location>
        <begin position="1"/>
        <end position="21"/>
    </location>
</feature>
<evidence type="ECO:0000259" key="6">
    <source>
        <dbReference type="PROSITE" id="PS50026"/>
    </source>
</evidence>
<keyword evidence="3 4" id="KW-1015">Disulfide bond</keyword>
<dbReference type="InterPro" id="IPR051022">
    <property type="entry name" value="Notch_Cell-Fate_Det"/>
</dbReference>
<keyword evidence="2" id="KW-0677">Repeat</keyword>
<dbReference type="SMART" id="SM00181">
    <property type="entry name" value="EGF"/>
    <property type="match status" value="2"/>
</dbReference>
<keyword evidence="5" id="KW-0732">Signal</keyword>
<reference evidence="7" key="5">
    <citation type="submission" date="2025-09" db="UniProtKB">
        <authorList>
            <consortium name="Ensembl"/>
        </authorList>
    </citation>
    <scope>IDENTIFICATION</scope>
</reference>
<dbReference type="Gene3D" id="2.10.25.10">
    <property type="entry name" value="Laminin"/>
    <property type="match status" value="1"/>
</dbReference>
<feature type="disulfide bond" evidence="4">
    <location>
        <begin position="207"/>
        <end position="216"/>
    </location>
</feature>